<name>A0AAD7CZZ1_MYCRO</name>
<accession>A0AAD7CZZ1</accession>
<feature type="compositionally biased region" description="Basic residues" evidence="1">
    <location>
        <begin position="17"/>
        <end position="27"/>
    </location>
</feature>
<proteinExistence type="predicted"/>
<reference evidence="2" key="1">
    <citation type="submission" date="2023-03" db="EMBL/GenBank/DDBJ databases">
        <title>Massive genome expansion in bonnet fungi (Mycena s.s.) driven by repeated elements and novel gene families across ecological guilds.</title>
        <authorList>
            <consortium name="Lawrence Berkeley National Laboratory"/>
            <person name="Harder C.B."/>
            <person name="Miyauchi S."/>
            <person name="Viragh M."/>
            <person name="Kuo A."/>
            <person name="Thoen E."/>
            <person name="Andreopoulos B."/>
            <person name="Lu D."/>
            <person name="Skrede I."/>
            <person name="Drula E."/>
            <person name="Henrissat B."/>
            <person name="Morin E."/>
            <person name="Kohler A."/>
            <person name="Barry K."/>
            <person name="LaButti K."/>
            <person name="Morin E."/>
            <person name="Salamov A."/>
            <person name="Lipzen A."/>
            <person name="Mereny Z."/>
            <person name="Hegedus B."/>
            <person name="Baldrian P."/>
            <person name="Stursova M."/>
            <person name="Weitz H."/>
            <person name="Taylor A."/>
            <person name="Grigoriev I.V."/>
            <person name="Nagy L.G."/>
            <person name="Martin F."/>
            <person name="Kauserud H."/>
        </authorList>
    </citation>
    <scope>NUCLEOTIDE SEQUENCE</scope>
    <source>
        <strain evidence="2">CBHHK067</strain>
    </source>
</reference>
<dbReference type="EMBL" id="JARKIE010000181">
    <property type="protein sequence ID" value="KAJ7670386.1"/>
    <property type="molecule type" value="Genomic_DNA"/>
</dbReference>
<sequence length="147" mass="15389">MRAPPGGRSPRAPRPPRAPHPRPRRLPSHANARAVPRIAALFPAPRAAVLVLACVRPSCGSASSLERVVLQGGSSVLNGELRVVEVEEVANAASEKLDTFALKTGFDLSELIASSPHLPVLSSSRTPPLPPSFPAAGAFEGAFLRPL</sequence>
<dbReference type="Proteomes" id="UP001221757">
    <property type="component" value="Unassembled WGS sequence"/>
</dbReference>
<dbReference type="AlphaFoldDB" id="A0AAD7CZZ1"/>
<evidence type="ECO:0000313" key="2">
    <source>
        <dbReference type="EMBL" id="KAJ7670386.1"/>
    </source>
</evidence>
<feature type="compositionally biased region" description="Low complexity" evidence="1">
    <location>
        <begin position="1"/>
        <end position="10"/>
    </location>
</feature>
<feature type="region of interest" description="Disordered" evidence="1">
    <location>
        <begin position="1"/>
        <end position="29"/>
    </location>
</feature>
<evidence type="ECO:0000313" key="3">
    <source>
        <dbReference type="Proteomes" id="UP001221757"/>
    </source>
</evidence>
<organism evidence="2 3">
    <name type="scientific">Mycena rosella</name>
    <name type="common">Pink bonnet</name>
    <name type="synonym">Agaricus rosellus</name>
    <dbReference type="NCBI Taxonomy" id="1033263"/>
    <lineage>
        <taxon>Eukaryota</taxon>
        <taxon>Fungi</taxon>
        <taxon>Dikarya</taxon>
        <taxon>Basidiomycota</taxon>
        <taxon>Agaricomycotina</taxon>
        <taxon>Agaricomycetes</taxon>
        <taxon>Agaricomycetidae</taxon>
        <taxon>Agaricales</taxon>
        <taxon>Marasmiineae</taxon>
        <taxon>Mycenaceae</taxon>
        <taxon>Mycena</taxon>
    </lineage>
</organism>
<comment type="caution">
    <text evidence="2">The sequence shown here is derived from an EMBL/GenBank/DDBJ whole genome shotgun (WGS) entry which is preliminary data.</text>
</comment>
<protein>
    <submittedName>
        <fullName evidence="2">Uncharacterized protein</fullName>
    </submittedName>
</protein>
<evidence type="ECO:0000256" key="1">
    <source>
        <dbReference type="SAM" id="MobiDB-lite"/>
    </source>
</evidence>
<gene>
    <name evidence="2" type="ORF">B0H17DRAFT_1209374</name>
</gene>
<keyword evidence="3" id="KW-1185">Reference proteome</keyword>